<dbReference type="PANTHER" id="PTHR48043:SF145">
    <property type="entry name" value="FI06409P-RELATED"/>
    <property type="match status" value="1"/>
</dbReference>
<feature type="chain" id="PRO_5010980797" evidence="6">
    <location>
        <begin position="25"/>
        <end position="560"/>
    </location>
</feature>
<name>T1FNL8_HELRO</name>
<dbReference type="KEGG" id="hro:HELRODRAFT_186053"/>
<keyword evidence="3 4" id="KW-0808">Transferase</keyword>
<feature type="transmembrane region" description="Helical" evidence="5">
    <location>
        <begin position="497"/>
        <end position="521"/>
    </location>
</feature>
<keyword evidence="9" id="KW-1185">Reference proteome</keyword>
<protein>
    <submittedName>
        <fullName evidence="7 8">Uncharacterized protein</fullName>
    </submittedName>
</protein>
<evidence type="ECO:0000256" key="2">
    <source>
        <dbReference type="ARBA" id="ARBA00022676"/>
    </source>
</evidence>
<dbReference type="InParanoid" id="T1FNL8"/>
<dbReference type="InterPro" id="IPR002213">
    <property type="entry name" value="UDP_glucos_trans"/>
</dbReference>
<dbReference type="EnsemblMetazoa" id="HelroT186053">
    <property type="protein sequence ID" value="HelroP186053"/>
    <property type="gene ID" value="HelroG186053"/>
</dbReference>
<dbReference type="CDD" id="cd03784">
    <property type="entry name" value="GT1_Gtf-like"/>
    <property type="match status" value="1"/>
</dbReference>
<dbReference type="CTD" id="20210415"/>
<keyword evidence="5" id="KW-0472">Membrane</keyword>
<dbReference type="Proteomes" id="UP000015101">
    <property type="component" value="Unassembled WGS sequence"/>
</dbReference>
<evidence type="ECO:0000313" key="7">
    <source>
        <dbReference type="EMBL" id="ESN93835.1"/>
    </source>
</evidence>
<dbReference type="FunFam" id="3.40.50.2000:FF:000427">
    <property type="entry name" value="UDP-glucuronosyltransferase"/>
    <property type="match status" value="1"/>
</dbReference>
<dbReference type="OMA" id="MMEEMFA"/>
<keyword evidence="5" id="KW-0812">Transmembrane</keyword>
<dbReference type="EMBL" id="AMQM01007215">
    <property type="status" value="NOT_ANNOTATED_CDS"/>
    <property type="molecule type" value="Genomic_DNA"/>
</dbReference>
<reference evidence="7 9" key="2">
    <citation type="journal article" date="2013" name="Nature">
        <title>Insights into bilaterian evolution from three spiralian genomes.</title>
        <authorList>
            <person name="Simakov O."/>
            <person name="Marletaz F."/>
            <person name="Cho S.J."/>
            <person name="Edsinger-Gonzales E."/>
            <person name="Havlak P."/>
            <person name="Hellsten U."/>
            <person name="Kuo D.H."/>
            <person name="Larsson T."/>
            <person name="Lv J."/>
            <person name="Arendt D."/>
            <person name="Savage R."/>
            <person name="Osoegawa K."/>
            <person name="de Jong P."/>
            <person name="Grimwood J."/>
            <person name="Chapman J.A."/>
            <person name="Shapiro H."/>
            <person name="Aerts A."/>
            <person name="Otillar R.P."/>
            <person name="Terry A.Y."/>
            <person name="Boore J.L."/>
            <person name="Grigoriev I.V."/>
            <person name="Lindberg D.R."/>
            <person name="Seaver E.C."/>
            <person name="Weisblat D.A."/>
            <person name="Putnam N.H."/>
            <person name="Rokhsar D.S."/>
        </authorList>
    </citation>
    <scope>NUCLEOTIDE SEQUENCE</scope>
</reference>
<evidence type="ECO:0000256" key="3">
    <source>
        <dbReference type="ARBA" id="ARBA00022679"/>
    </source>
</evidence>
<dbReference type="GeneID" id="20210415"/>
<evidence type="ECO:0000256" key="4">
    <source>
        <dbReference type="RuleBase" id="RU003718"/>
    </source>
</evidence>
<dbReference type="Gene3D" id="3.40.50.2000">
    <property type="entry name" value="Glycogen Phosphorylase B"/>
    <property type="match status" value="2"/>
</dbReference>
<dbReference type="InterPro" id="IPR050271">
    <property type="entry name" value="UDP-glycosyltransferase"/>
</dbReference>
<evidence type="ECO:0000313" key="9">
    <source>
        <dbReference type="Proteomes" id="UP000015101"/>
    </source>
</evidence>
<dbReference type="eggNOG" id="KOG1192">
    <property type="taxonomic scope" value="Eukaryota"/>
</dbReference>
<gene>
    <name evidence="8" type="primary">20210415</name>
    <name evidence="7" type="ORF">HELRODRAFT_186053</name>
</gene>
<evidence type="ECO:0000313" key="8">
    <source>
        <dbReference type="EnsemblMetazoa" id="HelroP186053"/>
    </source>
</evidence>
<dbReference type="InterPro" id="IPR035595">
    <property type="entry name" value="UDP_glycos_trans_CS"/>
</dbReference>
<dbReference type="SUPFAM" id="SSF53756">
    <property type="entry name" value="UDP-Glycosyltransferase/glycogen phosphorylase"/>
    <property type="match status" value="1"/>
</dbReference>
<dbReference type="Pfam" id="PF00201">
    <property type="entry name" value="UDPGT"/>
    <property type="match status" value="1"/>
</dbReference>
<feature type="signal peptide" evidence="6">
    <location>
        <begin position="1"/>
        <end position="24"/>
    </location>
</feature>
<evidence type="ECO:0000256" key="5">
    <source>
        <dbReference type="SAM" id="Phobius"/>
    </source>
</evidence>
<keyword evidence="5" id="KW-1133">Transmembrane helix</keyword>
<dbReference type="RefSeq" id="XP_009028045.1">
    <property type="nucleotide sequence ID" value="XM_009029797.1"/>
</dbReference>
<evidence type="ECO:0000256" key="1">
    <source>
        <dbReference type="ARBA" id="ARBA00009995"/>
    </source>
</evidence>
<keyword evidence="2 4" id="KW-0328">Glycosyltransferase</keyword>
<dbReference type="AlphaFoldDB" id="T1FNL8"/>
<dbReference type="EMBL" id="KB097587">
    <property type="protein sequence ID" value="ESN93835.1"/>
    <property type="molecule type" value="Genomic_DNA"/>
</dbReference>
<dbReference type="PROSITE" id="PS00375">
    <property type="entry name" value="UDPGT"/>
    <property type="match status" value="1"/>
</dbReference>
<comment type="similarity">
    <text evidence="1 4">Belongs to the UDP-glycosyltransferase family.</text>
</comment>
<dbReference type="STRING" id="6412.T1FNL8"/>
<reference evidence="8" key="3">
    <citation type="submission" date="2015-06" db="UniProtKB">
        <authorList>
            <consortium name="EnsemblMetazoa"/>
        </authorList>
    </citation>
    <scope>IDENTIFICATION</scope>
</reference>
<evidence type="ECO:0000256" key="6">
    <source>
        <dbReference type="SAM" id="SignalP"/>
    </source>
</evidence>
<dbReference type="PANTHER" id="PTHR48043">
    <property type="entry name" value="EG:EG0003.4 PROTEIN-RELATED"/>
    <property type="match status" value="1"/>
</dbReference>
<organism evidence="8 9">
    <name type="scientific">Helobdella robusta</name>
    <name type="common">Californian leech</name>
    <dbReference type="NCBI Taxonomy" id="6412"/>
    <lineage>
        <taxon>Eukaryota</taxon>
        <taxon>Metazoa</taxon>
        <taxon>Spiralia</taxon>
        <taxon>Lophotrochozoa</taxon>
        <taxon>Annelida</taxon>
        <taxon>Clitellata</taxon>
        <taxon>Hirudinea</taxon>
        <taxon>Rhynchobdellida</taxon>
        <taxon>Glossiphoniidae</taxon>
        <taxon>Helobdella</taxon>
    </lineage>
</organism>
<keyword evidence="6" id="KW-0732">Signal</keyword>
<dbReference type="HOGENOM" id="CLU_012949_3_2_1"/>
<proteinExistence type="inferred from homology"/>
<sequence length="560" mass="63484">MISVTFTFSFIVPHLLALLNFTEASGILLIPIPVNSHVGSLNVIGWALAKRGHHVHMLLDVSFKAPPGWPNFGVTYHRYGGKSSEVMNIEKFNQDMTMNFMDHDPKMSYVLEQSQIVNSVLHRELLTDNDELIDKLKSLKLDIAVVDCLPMINYFYLIPHKLGIPWITYTDALDPSMVPTPWLPSFYTPILAGKSLNASVFVNRLYNVALMVWQMITSPFDMPISDKLLDEYRKFKDFRNLNELVRKSAMFFTTHNLAMDKIMPHTANVAHVGGLTIEIISSSSSSPSSSSSSPSTMSKYESFLSAEGSDGAVLVSFGSLVSSFPDRYTKLFLDVFSQFPKLRFIWKTNGTEPHSKLPPNVLISDWLPQNQLLSRKEVVLFITHGGNNGQFEALYHGVPMLTIPLFGDQPKNAQRIVEKHFGEMLDFRKLSVEEMTKKIRMIIEDPTYKSNITKASEIFRSQPQSASERAAYWTEHVIKYGCDHLQPPGKELFTFQYLLLDVILLISFVIFFVLYILYGVWRILVDCWKGRNSTLGRGEVDDDGGHSHCASCRGIYKKVE</sequence>
<dbReference type="GO" id="GO:0008194">
    <property type="term" value="F:UDP-glycosyltransferase activity"/>
    <property type="evidence" value="ECO:0000318"/>
    <property type="project" value="GO_Central"/>
</dbReference>
<dbReference type="FunCoup" id="T1FNL8">
    <property type="interactions" value="227"/>
</dbReference>
<dbReference type="OrthoDB" id="6280089at2759"/>
<accession>T1FNL8</accession>
<reference evidence="9" key="1">
    <citation type="submission" date="2012-12" db="EMBL/GenBank/DDBJ databases">
        <authorList>
            <person name="Hellsten U."/>
            <person name="Grimwood J."/>
            <person name="Chapman J.A."/>
            <person name="Shapiro H."/>
            <person name="Aerts A."/>
            <person name="Otillar R.P."/>
            <person name="Terry A.Y."/>
            <person name="Boore J.L."/>
            <person name="Simakov O."/>
            <person name="Marletaz F."/>
            <person name="Cho S.-J."/>
            <person name="Edsinger-Gonzales E."/>
            <person name="Havlak P."/>
            <person name="Kuo D.-H."/>
            <person name="Larsson T."/>
            <person name="Lv J."/>
            <person name="Arendt D."/>
            <person name="Savage R."/>
            <person name="Osoegawa K."/>
            <person name="de Jong P."/>
            <person name="Lindberg D.R."/>
            <person name="Seaver E.C."/>
            <person name="Weisblat D.A."/>
            <person name="Putnam N.H."/>
            <person name="Grigoriev I.V."/>
            <person name="Rokhsar D.S."/>
        </authorList>
    </citation>
    <scope>NUCLEOTIDE SEQUENCE</scope>
</reference>